<organism evidence="2 3">
    <name type="scientific">Iphiclides podalirius</name>
    <name type="common">scarce swallowtail</name>
    <dbReference type="NCBI Taxonomy" id="110791"/>
    <lineage>
        <taxon>Eukaryota</taxon>
        <taxon>Metazoa</taxon>
        <taxon>Ecdysozoa</taxon>
        <taxon>Arthropoda</taxon>
        <taxon>Hexapoda</taxon>
        <taxon>Insecta</taxon>
        <taxon>Pterygota</taxon>
        <taxon>Neoptera</taxon>
        <taxon>Endopterygota</taxon>
        <taxon>Lepidoptera</taxon>
        <taxon>Glossata</taxon>
        <taxon>Ditrysia</taxon>
        <taxon>Papilionoidea</taxon>
        <taxon>Papilionidae</taxon>
        <taxon>Papilioninae</taxon>
        <taxon>Iphiclides</taxon>
    </lineage>
</organism>
<name>A0ABN8I7V4_9NEOP</name>
<feature type="compositionally biased region" description="Polar residues" evidence="1">
    <location>
        <begin position="16"/>
        <end position="37"/>
    </location>
</feature>
<proteinExistence type="predicted"/>
<dbReference type="EMBL" id="OW152814">
    <property type="protein sequence ID" value="CAH2050207.1"/>
    <property type="molecule type" value="Genomic_DNA"/>
</dbReference>
<dbReference type="Proteomes" id="UP000837857">
    <property type="component" value="Chromosome 2"/>
</dbReference>
<keyword evidence="3" id="KW-1185">Reference proteome</keyword>
<feature type="region of interest" description="Disordered" evidence="1">
    <location>
        <begin position="1"/>
        <end position="40"/>
    </location>
</feature>
<evidence type="ECO:0000313" key="3">
    <source>
        <dbReference type="Proteomes" id="UP000837857"/>
    </source>
</evidence>
<evidence type="ECO:0000313" key="2">
    <source>
        <dbReference type="EMBL" id="CAH2050207.1"/>
    </source>
</evidence>
<protein>
    <submittedName>
        <fullName evidence="2">Uncharacterized protein</fullName>
    </submittedName>
</protein>
<feature type="non-terminal residue" evidence="2">
    <location>
        <position position="98"/>
    </location>
</feature>
<evidence type="ECO:0000256" key="1">
    <source>
        <dbReference type="SAM" id="MobiDB-lite"/>
    </source>
</evidence>
<sequence>MQQPRFTFPQHKPTFQAHSSRNLGTNHQGFHLNNQPSHHPHKAIVSEFNRSAHLKPLTNDHHSNTVDLNSGYPTNKYSLQNMMMTSRCVPPLLGRTFL</sequence>
<gene>
    <name evidence="2" type="ORF">IPOD504_LOCUS7304</name>
</gene>
<accession>A0ABN8I7V4</accession>
<reference evidence="2" key="1">
    <citation type="submission" date="2022-03" db="EMBL/GenBank/DDBJ databases">
        <authorList>
            <person name="Martin H S."/>
        </authorList>
    </citation>
    <scope>NUCLEOTIDE SEQUENCE</scope>
</reference>